<dbReference type="CDD" id="cd24050">
    <property type="entry name" value="ASKHA_NBD_ANMK"/>
    <property type="match status" value="1"/>
</dbReference>
<keyword evidence="1" id="KW-0418">Kinase</keyword>
<organism evidence="2 3">
    <name type="scientific">Candidatus Contendobacter odensis Run_B_J11</name>
    <dbReference type="NCBI Taxonomy" id="1400861"/>
    <lineage>
        <taxon>Bacteria</taxon>
        <taxon>Pseudomonadati</taxon>
        <taxon>Pseudomonadota</taxon>
        <taxon>Gammaproteobacteria</taxon>
        <taxon>Candidatus Competibacteraceae</taxon>
        <taxon>Candidatus Contendibacter</taxon>
    </lineage>
</organism>
<dbReference type="PANTHER" id="PTHR30605">
    <property type="entry name" value="ANHYDRO-N-ACETYLMURAMIC ACID KINASE"/>
    <property type="match status" value="1"/>
</dbReference>
<comment type="catalytic activity">
    <reaction evidence="1">
        <text>1,6-anhydro-N-acetyl-beta-muramate + ATP + H2O = N-acetyl-D-muramate 6-phosphate + ADP + H(+)</text>
        <dbReference type="Rhea" id="RHEA:24952"/>
        <dbReference type="ChEBI" id="CHEBI:15377"/>
        <dbReference type="ChEBI" id="CHEBI:15378"/>
        <dbReference type="ChEBI" id="CHEBI:30616"/>
        <dbReference type="ChEBI" id="CHEBI:58690"/>
        <dbReference type="ChEBI" id="CHEBI:58722"/>
        <dbReference type="ChEBI" id="CHEBI:456216"/>
        <dbReference type="EC" id="2.7.1.170"/>
    </reaction>
</comment>
<comment type="similarity">
    <text evidence="1">Belongs to the anhydro-N-acetylmuramic acid kinase family.</text>
</comment>
<dbReference type="OrthoDB" id="9763949at2"/>
<keyword evidence="3" id="KW-1185">Reference proteome</keyword>
<comment type="pathway">
    <text evidence="1">Amino-sugar metabolism; 1,6-anhydro-N-acetylmuramate degradation.</text>
</comment>
<dbReference type="GO" id="GO:0006040">
    <property type="term" value="P:amino sugar metabolic process"/>
    <property type="evidence" value="ECO:0007669"/>
    <property type="project" value="InterPro"/>
</dbReference>
<gene>
    <name evidence="1" type="primary">anmK</name>
    <name evidence="2" type="ORF">BN874_200104</name>
</gene>
<dbReference type="Gene3D" id="3.30.420.40">
    <property type="match status" value="2"/>
</dbReference>
<dbReference type="AlphaFoldDB" id="A0A7U7GAU2"/>
<evidence type="ECO:0000256" key="1">
    <source>
        <dbReference type="HAMAP-Rule" id="MF_01270"/>
    </source>
</evidence>
<keyword evidence="1" id="KW-0067">ATP-binding</keyword>
<evidence type="ECO:0000313" key="2">
    <source>
        <dbReference type="EMBL" id="CDH45034.1"/>
    </source>
</evidence>
<dbReference type="GO" id="GO:0016773">
    <property type="term" value="F:phosphotransferase activity, alcohol group as acceptor"/>
    <property type="evidence" value="ECO:0007669"/>
    <property type="project" value="UniProtKB-UniRule"/>
</dbReference>
<dbReference type="InterPro" id="IPR043129">
    <property type="entry name" value="ATPase_NBD"/>
</dbReference>
<keyword evidence="1" id="KW-0808">Transferase</keyword>
<comment type="function">
    <text evidence="1">Catalyzes the specific phosphorylation of 1,6-anhydro-N-acetylmuramic acid (anhMurNAc) with the simultaneous cleavage of the 1,6-anhydro ring, generating MurNAc-6-P. Is required for the utilization of anhMurNAc either imported from the medium or derived from its own cell wall murein, and thus plays a role in cell wall recycling.</text>
</comment>
<protein>
    <recommendedName>
        <fullName evidence="1">Anhydro-N-acetylmuramic acid kinase</fullName>
        <ecNumber evidence="1">2.7.1.170</ecNumber>
    </recommendedName>
    <alternativeName>
        <fullName evidence="1">AnhMurNAc kinase</fullName>
    </alternativeName>
</protein>
<sequence>MAKYLIGLMSGTSMDAVDAALVRFTDAPIPDLTLRHSLPVPISLREELLAVAQPGSNEIDRMMRLDADVARLFARAAGELLAQAGLKPSQIQAIGSHGQTIRHVPDGPEPYTVQIGNPSLIAELTGITTVADFRRRDMAAGGQGAPLAPAFHAAFFRTHAEERIVLNIGGIANITRLSADPDIPVSGFDTGPGNILLDAWSRQHLGMPLDENGAWAVSGCPLPELLAAGLDDPYFRLPPPKSTGREYFNPDWLNAKLAALPDAHPRDVQATLLELTAVSIANAIRHYAAMTQRMLICGGGVHNRALMDRLRARLAGIPVESTAVHGIDPDFLEAMGFAWLAKRTLDGVPGNLPEVTGARGLRILGGIYPA</sequence>
<dbReference type="HAMAP" id="MF_01270">
    <property type="entry name" value="AnhMurNAc_kinase"/>
    <property type="match status" value="1"/>
</dbReference>
<dbReference type="UniPathway" id="UPA00343"/>
<dbReference type="SUPFAM" id="SSF53067">
    <property type="entry name" value="Actin-like ATPase domain"/>
    <property type="match status" value="1"/>
</dbReference>
<accession>A0A7U7GAU2</accession>
<comment type="caution">
    <text evidence="2">The sequence shown here is derived from an EMBL/GenBank/DDBJ whole genome shotgun (WGS) entry which is preliminary data.</text>
</comment>
<keyword evidence="1" id="KW-0547">Nucleotide-binding</keyword>
<dbReference type="GO" id="GO:0016301">
    <property type="term" value="F:kinase activity"/>
    <property type="evidence" value="ECO:0007669"/>
    <property type="project" value="UniProtKB-KW"/>
</dbReference>
<name>A0A7U7GAU2_9GAMM</name>
<dbReference type="RefSeq" id="WP_034432256.1">
    <property type="nucleotide sequence ID" value="NZ_CBTK010000113.1"/>
</dbReference>
<dbReference type="Pfam" id="PF03702">
    <property type="entry name" value="AnmK"/>
    <property type="match status" value="1"/>
</dbReference>
<dbReference type="EC" id="2.7.1.170" evidence="1"/>
<reference evidence="2 3" key="1">
    <citation type="journal article" date="2014" name="ISME J.">
        <title>Candidatus Competibacter-lineage genomes retrieved from metagenomes reveal functional metabolic diversity.</title>
        <authorList>
            <person name="McIlroy S.J."/>
            <person name="Albertsen M."/>
            <person name="Andresen E.K."/>
            <person name="Saunders A.M."/>
            <person name="Kristiansen R."/>
            <person name="Stokholm-Bjerregaard M."/>
            <person name="Nielsen K.L."/>
            <person name="Nielsen P.H."/>
        </authorList>
    </citation>
    <scope>NUCLEOTIDE SEQUENCE [LARGE SCALE GENOMIC DNA]</scope>
    <source>
        <strain evidence="2 3">Run_B_J11</strain>
    </source>
</reference>
<dbReference type="InterPro" id="IPR005338">
    <property type="entry name" value="Anhydro_N_Ac-Mur_kinase"/>
</dbReference>
<dbReference type="NCBIfam" id="NF007139">
    <property type="entry name" value="PRK09585.1-3"/>
    <property type="match status" value="1"/>
</dbReference>
<dbReference type="GO" id="GO:0005524">
    <property type="term" value="F:ATP binding"/>
    <property type="evidence" value="ECO:0007669"/>
    <property type="project" value="UniProtKB-UniRule"/>
</dbReference>
<dbReference type="Proteomes" id="UP000019184">
    <property type="component" value="Unassembled WGS sequence"/>
</dbReference>
<feature type="binding site" evidence="1">
    <location>
        <begin position="11"/>
        <end position="18"/>
    </location>
    <ligand>
        <name>ATP</name>
        <dbReference type="ChEBI" id="CHEBI:30616"/>
    </ligand>
</feature>
<dbReference type="GO" id="GO:0009254">
    <property type="term" value="P:peptidoglycan turnover"/>
    <property type="evidence" value="ECO:0007669"/>
    <property type="project" value="UniProtKB-UniRule"/>
</dbReference>
<comment type="pathway">
    <text evidence="1">Cell wall biogenesis; peptidoglycan recycling.</text>
</comment>
<dbReference type="EMBL" id="CBTK010000113">
    <property type="protein sequence ID" value="CDH45034.1"/>
    <property type="molecule type" value="Genomic_DNA"/>
</dbReference>
<keyword evidence="1" id="KW-0119">Carbohydrate metabolism</keyword>
<evidence type="ECO:0000313" key="3">
    <source>
        <dbReference type="Proteomes" id="UP000019184"/>
    </source>
</evidence>
<dbReference type="PANTHER" id="PTHR30605:SF0">
    <property type="entry name" value="ANHYDRO-N-ACETYLMURAMIC ACID KINASE"/>
    <property type="match status" value="1"/>
</dbReference>
<dbReference type="UniPathway" id="UPA00544"/>
<dbReference type="GO" id="GO:0097175">
    <property type="term" value="P:1,6-anhydro-N-acetyl-beta-muramic acid catabolic process"/>
    <property type="evidence" value="ECO:0007669"/>
    <property type="project" value="UniProtKB-UniRule"/>
</dbReference>
<proteinExistence type="inferred from homology"/>